<protein>
    <recommendedName>
        <fullName evidence="2">Aminotransferase-like plant mobile domain-containing protein</fullName>
    </recommendedName>
</protein>
<keyword evidence="4" id="KW-1185">Reference proteome</keyword>
<evidence type="ECO:0000313" key="3">
    <source>
        <dbReference type="EMBL" id="KAF8681968.1"/>
    </source>
</evidence>
<dbReference type="EMBL" id="JACEFO010002109">
    <property type="protein sequence ID" value="KAF8681968.1"/>
    <property type="molecule type" value="Genomic_DNA"/>
</dbReference>
<evidence type="ECO:0000256" key="1">
    <source>
        <dbReference type="SAM" id="MobiDB-lite"/>
    </source>
</evidence>
<accession>A0A835EAJ1</accession>
<evidence type="ECO:0000259" key="2">
    <source>
        <dbReference type="Pfam" id="PF10536"/>
    </source>
</evidence>
<name>A0A835EAJ1_9POAL</name>
<reference evidence="3" key="1">
    <citation type="submission" date="2020-07" db="EMBL/GenBank/DDBJ databases">
        <title>Genome sequence and genetic diversity analysis of an under-domesticated orphan crop, white fonio (Digitaria exilis).</title>
        <authorList>
            <person name="Bennetzen J.L."/>
            <person name="Chen S."/>
            <person name="Ma X."/>
            <person name="Wang X."/>
            <person name="Yssel A.E.J."/>
            <person name="Chaluvadi S.R."/>
            <person name="Johnson M."/>
            <person name="Gangashetty P."/>
            <person name="Hamidou F."/>
            <person name="Sanogo M.D."/>
            <person name="Zwaenepoel A."/>
            <person name="Wallace J."/>
            <person name="Van De Peer Y."/>
            <person name="Van Deynze A."/>
        </authorList>
    </citation>
    <scope>NUCLEOTIDE SEQUENCE</scope>
    <source>
        <tissue evidence="3">Leaves</tissue>
    </source>
</reference>
<organism evidence="3 4">
    <name type="scientific">Digitaria exilis</name>
    <dbReference type="NCBI Taxonomy" id="1010633"/>
    <lineage>
        <taxon>Eukaryota</taxon>
        <taxon>Viridiplantae</taxon>
        <taxon>Streptophyta</taxon>
        <taxon>Embryophyta</taxon>
        <taxon>Tracheophyta</taxon>
        <taxon>Spermatophyta</taxon>
        <taxon>Magnoliopsida</taxon>
        <taxon>Liliopsida</taxon>
        <taxon>Poales</taxon>
        <taxon>Poaceae</taxon>
        <taxon>PACMAD clade</taxon>
        <taxon>Panicoideae</taxon>
        <taxon>Panicodae</taxon>
        <taxon>Paniceae</taxon>
        <taxon>Anthephorinae</taxon>
        <taxon>Digitaria</taxon>
    </lineage>
</organism>
<feature type="compositionally biased region" description="Basic and acidic residues" evidence="1">
    <location>
        <begin position="713"/>
        <end position="724"/>
    </location>
</feature>
<evidence type="ECO:0000313" key="4">
    <source>
        <dbReference type="Proteomes" id="UP000636709"/>
    </source>
</evidence>
<gene>
    <name evidence="3" type="ORF">HU200_045423</name>
</gene>
<dbReference type="InterPro" id="IPR044824">
    <property type="entry name" value="MAIN-like"/>
</dbReference>
<feature type="region of interest" description="Disordered" evidence="1">
    <location>
        <begin position="181"/>
        <end position="221"/>
    </location>
</feature>
<dbReference type="Pfam" id="PF10536">
    <property type="entry name" value="PMD"/>
    <property type="match status" value="1"/>
</dbReference>
<comment type="caution">
    <text evidence="3">The sequence shown here is derived from an EMBL/GenBank/DDBJ whole genome shotgun (WGS) entry which is preliminary data.</text>
</comment>
<dbReference type="OrthoDB" id="666637at2759"/>
<dbReference type="AlphaFoldDB" id="A0A835EAJ1"/>
<feature type="region of interest" description="Disordered" evidence="1">
    <location>
        <begin position="648"/>
        <end position="677"/>
    </location>
</feature>
<dbReference type="PANTHER" id="PTHR46033:SF82">
    <property type="entry name" value="AMINOTRANSFERASE-LIKE PLANT MOBILE DOMAIN-CONTAINING PROTEIN"/>
    <property type="match status" value="1"/>
</dbReference>
<dbReference type="PANTHER" id="PTHR46033">
    <property type="entry name" value="PROTEIN MAIN-LIKE 2"/>
    <property type="match status" value="1"/>
</dbReference>
<dbReference type="Proteomes" id="UP000636709">
    <property type="component" value="Unassembled WGS sequence"/>
</dbReference>
<proteinExistence type="predicted"/>
<dbReference type="GO" id="GO:0010073">
    <property type="term" value="P:meristem maintenance"/>
    <property type="evidence" value="ECO:0007669"/>
    <property type="project" value="InterPro"/>
</dbReference>
<feature type="region of interest" description="Disordered" evidence="1">
    <location>
        <begin position="757"/>
        <end position="777"/>
    </location>
</feature>
<sequence>MAADVGGEGGGSATRRRAWLHRGKMFSRSSRRYIPPYAAFFFFSSSSLAFLSRRSPFSFSSRSPVNSAVVRPLLRFELLYLFDRFPLSFIHHSTSTSPFSSSLPTGATAVAAAARGQPTSAPCELPLVSMMLDSGCRLRVVAAAFAAAHVSKPLGAIAARVRGCVSFALSRWCSRLACATASPPPAPSEASSVQQSRGKRGGIDAPGSLVAGERPRSGPAGAVRAALPCFERGRDRGGEGAYELVGFAEEQRQVKEVIVVAPESQRRDRNLELTRWSPDVGPTWGCVPGFGRPHVNLEPYIEAGHDEVDRPTMASLWCLRKTKKSYPDFVGQFDALVNTDVRWSPYSPADLAARDPQGLSSLCLRDQEYWMTRKLIVYDIHVEEYHVHRVMRQFGLHQDFPVPVTHSVPAHGQPPASLWAAKILPYVQSWAEAQDDVVFEDRPHTNEAFTQYLHWYLSRTRVRVMHVPAEPPMTAGVSETYPLARDQNFSVAYDVIQEIEAVATSSIGQYTNMTPAQHLSTYQKMTSLVVATTLSFHHVLRVRCSMPVLLHDMPAPRRHRHPFLARRRRLALLRPLPGSSSFSPMGAYGPGSSPGFDDYDAAGDVDQWERPEWERSDWVQSYYGSRHQEEAGPSQFSDAPLPTQATQVEQTPLPDPVPPNPLTYSQHHTRTWQERAPQARTHLAREEARLAREEHERRREAALKIQEEQFQAREADLKREEEKQKHRYKEAGQSSTTDGRKGKEKFLRFTHPLTTGLPAAEAPSAVSNGGSHFPPDETAEATFNRFIRWKVAQATYRRLGRRKTHSAI</sequence>
<dbReference type="InterPro" id="IPR019557">
    <property type="entry name" value="AminoTfrase-like_pln_mobile"/>
</dbReference>
<feature type="region of interest" description="Disordered" evidence="1">
    <location>
        <begin position="713"/>
        <end position="743"/>
    </location>
</feature>
<feature type="domain" description="Aminotransferase-like plant mobile" evidence="2">
    <location>
        <begin position="312"/>
        <end position="456"/>
    </location>
</feature>